<dbReference type="NCBIfam" id="NF004226">
    <property type="entry name" value="PRK05673.1"/>
    <property type="match status" value="1"/>
</dbReference>
<dbReference type="Gene3D" id="1.10.150.870">
    <property type="match status" value="1"/>
</dbReference>
<dbReference type="SMART" id="SM00481">
    <property type="entry name" value="POLIIIAc"/>
    <property type="match status" value="1"/>
</dbReference>
<dbReference type="Gene3D" id="1.10.10.1600">
    <property type="entry name" value="Bacterial DNA polymerase III alpha subunit, thumb domain"/>
    <property type="match status" value="1"/>
</dbReference>
<dbReference type="GO" id="GO:0003887">
    <property type="term" value="F:DNA-directed DNA polymerase activity"/>
    <property type="evidence" value="ECO:0007669"/>
    <property type="project" value="UniProtKB-KW"/>
</dbReference>
<evidence type="ECO:0000256" key="3">
    <source>
        <dbReference type="ARBA" id="ARBA00019114"/>
    </source>
</evidence>
<evidence type="ECO:0000256" key="5">
    <source>
        <dbReference type="ARBA" id="ARBA00022695"/>
    </source>
</evidence>
<dbReference type="InterPro" id="IPR004805">
    <property type="entry name" value="DnaE2/DnaE/PolC"/>
</dbReference>
<comment type="caution">
    <text evidence="10">The sequence shown here is derived from an EMBL/GenBank/DDBJ whole genome shotgun (WGS) entry which is preliminary data.</text>
</comment>
<accession>A0A1F6FJQ2</accession>
<dbReference type="Pfam" id="PF17657">
    <property type="entry name" value="DNA_pol3_finger"/>
    <property type="match status" value="1"/>
</dbReference>
<dbReference type="SUPFAM" id="SSF89550">
    <property type="entry name" value="PHP domain-like"/>
    <property type="match status" value="1"/>
</dbReference>
<dbReference type="EMBL" id="MFMS01000002">
    <property type="protein sequence ID" value="OGG86086.1"/>
    <property type="molecule type" value="Genomic_DNA"/>
</dbReference>
<evidence type="ECO:0000256" key="2">
    <source>
        <dbReference type="ARBA" id="ARBA00012417"/>
    </source>
</evidence>
<keyword evidence="6" id="KW-0235">DNA replication</keyword>
<dbReference type="NCBIfam" id="TIGR00594">
    <property type="entry name" value="polc"/>
    <property type="match status" value="1"/>
</dbReference>
<dbReference type="EC" id="2.7.7.7" evidence="2"/>
<dbReference type="GO" id="GO:0005737">
    <property type="term" value="C:cytoplasm"/>
    <property type="evidence" value="ECO:0007669"/>
    <property type="project" value="UniProtKB-SubCell"/>
</dbReference>
<dbReference type="STRING" id="1798531.A2392_01330"/>
<dbReference type="PANTHER" id="PTHR32294:SF0">
    <property type="entry name" value="DNA POLYMERASE III SUBUNIT ALPHA"/>
    <property type="match status" value="1"/>
</dbReference>
<dbReference type="InterPro" id="IPR029460">
    <property type="entry name" value="DNAPol_HHH"/>
</dbReference>
<dbReference type="InterPro" id="IPR004013">
    <property type="entry name" value="PHP_dom"/>
</dbReference>
<evidence type="ECO:0000256" key="7">
    <source>
        <dbReference type="ARBA" id="ARBA00022932"/>
    </source>
</evidence>
<dbReference type="Pfam" id="PF02811">
    <property type="entry name" value="PHP"/>
    <property type="match status" value="1"/>
</dbReference>
<dbReference type="InterPro" id="IPR041931">
    <property type="entry name" value="DNA_pol3_alpha_thumb_dom"/>
</dbReference>
<dbReference type="Gene3D" id="3.20.20.140">
    <property type="entry name" value="Metal-dependent hydrolases"/>
    <property type="match status" value="1"/>
</dbReference>
<dbReference type="Pfam" id="PF07733">
    <property type="entry name" value="DNA_pol3_alpha"/>
    <property type="match status" value="1"/>
</dbReference>
<evidence type="ECO:0000259" key="9">
    <source>
        <dbReference type="SMART" id="SM00481"/>
    </source>
</evidence>
<dbReference type="InterPro" id="IPR011708">
    <property type="entry name" value="DNA_pol3_alpha_NTPase_dom"/>
</dbReference>
<comment type="catalytic activity">
    <reaction evidence="8">
        <text>DNA(n) + a 2'-deoxyribonucleoside 5'-triphosphate = DNA(n+1) + diphosphate</text>
        <dbReference type="Rhea" id="RHEA:22508"/>
        <dbReference type="Rhea" id="RHEA-COMP:17339"/>
        <dbReference type="Rhea" id="RHEA-COMP:17340"/>
        <dbReference type="ChEBI" id="CHEBI:33019"/>
        <dbReference type="ChEBI" id="CHEBI:61560"/>
        <dbReference type="ChEBI" id="CHEBI:173112"/>
        <dbReference type="EC" id="2.7.7.7"/>
    </reaction>
</comment>
<evidence type="ECO:0000256" key="4">
    <source>
        <dbReference type="ARBA" id="ARBA00022679"/>
    </source>
</evidence>
<dbReference type="GO" id="GO:0006260">
    <property type="term" value="P:DNA replication"/>
    <property type="evidence" value="ECO:0007669"/>
    <property type="project" value="UniProtKB-KW"/>
</dbReference>
<dbReference type="Pfam" id="PF14579">
    <property type="entry name" value="HHH_6"/>
    <property type="match status" value="1"/>
</dbReference>
<evidence type="ECO:0000256" key="1">
    <source>
        <dbReference type="ARBA" id="ARBA00004496"/>
    </source>
</evidence>
<evidence type="ECO:0000256" key="8">
    <source>
        <dbReference type="ARBA" id="ARBA00049244"/>
    </source>
</evidence>
<evidence type="ECO:0000313" key="10">
    <source>
        <dbReference type="EMBL" id="OGG86086.1"/>
    </source>
</evidence>
<dbReference type="Proteomes" id="UP000177395">
    <property type="component" value="Unassembled WGS sequence"/>
</dbReference>
<keyword evidence="5" id="KW-0548">Nucleotidyltransferase</keyword>
<dbReference type="GO" id="GO:0003676">
    <property type="term" value="F:nucleic acid binding"/>
    <property type="evidence" value="ECO:0007669"/>
    <property type="project" value="InterPro"/>
</dbReference>
<organism evidence="10 11">
    <name type="scientific">Candidatus Kaiserbacteria bacterium RIFOXYB1_FULL_46_14</name>
    <dbReference type="NCBI Taxonomy" id="1798531"/>
    <lineage>
        <taxon>Bacteria</taxon>
        <taxon>Candidatus Kaiseribacteriota</taxon>
    </lineage>
</organism>
<gene>
    <name evidence="10" type="ORF">A2392_01330</name>
</gene>
<dbReference type="InterPro" id="IPR040982">
    <property type="entry name" value="DNA_pol3_finger"/>
</dbReference>
<dbReference type="Pfam" id="PF01336">
    <property type="entry name" value="tRNA_anti-codon"/>
    <property type="match status" value="1"/>
</dbReference>
<dbReference type="GO" id="GO:0008408">
    <property type="term" value="F:3'-5' exonuclease activity"/>
    <property type="evidence" value="ECO:0007669"/>
    <property type="project" value="InterPro"/>
</dbReference>
<reference evidence="10 11" key="1">
    <citation type="journal article" date="2016" name="Nat. Commun.">
        <title>Thousands of microbial genomes shed light on interconnected biogeochemical processes in an aquifer system.</title>
        <authorList>
            <person name="Anantharaman K."/>
            <person name="Brown C.T."/>
            <person name="Hug L.A."/>
            <person name="Sharon I."/>
            <person name="Castelle C.J."/>
            <person name="Probst A.J."/>
            <person name="Thomas B.C."/>
            <person name="Singh A."/>
            <person name="Wilkins M.J."/>
            <person name="Karaoz U."/>
            <person name="Brodie E.L."/>
            <person name="Williams K.H."/>
            <person name="Hubbard S.S."/>
            <person name="Banfield J.F."/>
        </authorList>
    </citation>
    <scope>NUCLEOTIDE SEQUENCE [LARGE SCALE GENOMIC DNA]</scope>
</reference>
<evidence type="ECO:0000313" key="11">
    <source>
        <dbReference type="Proteomes" id="UP000177395"/>
    </source>
</evidence>
<dbReference type="PANTHER" id="PTHR32294">
    <property type="entry name" value="DNA POLYMERASE III SUBUNIT ALPHA"/>
    <property type="match status" value="1"/>
</dbReference>
<comment type="subcellular location">
    <subcellularLocation>
        <location evidence="1">Cytoplasm</location>
    </subcellularLocation>
</comment>
<feature type="domain" description="Polymerase/histidinol phosphatase N-terminal" evidence="9">
    <location>
        <begin position="11"/>
        <end position="78"/>
    </location>
</feature>
<dbReference type="InterPro" id="IPR004365">
    <property type="entry name" value="NA-bd_OB_tRNA"/>
</dbReference>
<keyword evidence="7" id="KW-0239">DNA-directed DNA polymerase</keyword>
<dbReference type="InterPro" id="IPR016195">
    <property type="entry name" value="Pol/histidinol_Pase-like"/>
</dbReference>
<protein>
    <recommendedName>
        <fullName evidence="3">DNA polymerase III subunit alpha</fullName>
        <ecNumber evidence="2">2.7.7.7</ecNumber>
    </recommendedName>
</protein>
<sequence>MSEKPLQTEFVHLHVHSHYSLLNALPTPKELAYAAKADGQDALALTDNGALYGIIDFYKACQKEDIKPIIGLDAFLSPRTRFDKEAGIDKPRSRLVLLAKNEIGYKNLIELVTRSFVDGFYYRPRLDQELLQKHKEGLIAVLPSFAGEIAQALKNNDHERAGERLDWYHRLYGDDCYLEITNHPELLDHNENQERIKALARDNQVPLVAAHDVYYIKPEDRVARDTLLKIQNGGVVDTSVDGTEDFSFITTATARERFADTPEAISNTVKIAEACNVDIPIGTNWYFPNYIIESGKEPDDELKDLAYKGVTWRGLSLDDKEVAERLQYELEVIKMKGYAKYFLVVGDLLREARVRGILTTIRGSVAGSLTTYVLGITNVDPLEYKLPFERFLNPERPSAPDIDMDFADNRRDEIIEYAKQKYGEDKVAQIGTFGTMMARAAVRDVARALGHTYATGDRIAKLIPMGSQGFPMTIKRALEIEPDLAKIYKGKSEVREVIDLAKQIEGRVRHLGVHAAGVVIAPEPLNKFVPVQPDPKSGKMITQYEMRSVGEDGVGLLKFDFLGIKNLAILADAVKRVKKIRGIEVDIENIPLDDKLTFEMLARGETMGLFQLNGSGMTAFLKQLQPSSIHDINAMVALYRPGPMESIPQYIERKHNASLIRYLDPRLGTILDRSYGVITYQDDVMMTAITLAGYSWLDADKLRKAMGKKIPEVMEAEKEKLLKGFAEYGKLSAQKAEQLWKLIEPFAAYGFNKAHAASYGRVAYQTAYMKANYPVEYMSAVLTADSGDTEKISEIIHECGRMGIDVLPPDINESFADFSVVPNTQHIRFGLTTIKNFGAGISDAIIEERKTVGPYQSLSDFLTRIRGRNLNKKSLEALIETGALDRFEERGLMYANLDTLLEFNKNAQVAAESSQDSLFGGTAIVELSLIAASPTPLPQKLAWEKDLLGVYVSGHPLDSFVEELSKRPPIKSIRQDGRNGIPVITAGMVGSMRELLTKKGEKMAFIQLVDRSDQIELTAFPETYRALQEVLQPSACVAIKGRLQIRSGEPTIMLENAKLLTSDKVAVS</sequence>
<dbReference type="AlphaFoldDB" id="A0A1F6FJQ2"/>
<keyword evidence="4" id="KW-0808">Transferase</keyword>
<name>A0A1F6FJQ2_9BACT</name>
<proteinExistence type="predicted"/>
<dbReference type="CDD" id="cd04485">
    <property type="entry name" value="DnaE_OBF"/>
    <property type="match status" value="1"/>
</dbReference>
<dbReference type="InterPro" id="IPR003141">
    <property type="entry name" value="Pol/His_phosphatase_N"/>
</dbReference>
<evidence type="ECO:0000256" key="6">
    <source>
        <dbReference type="ARBA" id="ARBA00022705"/>
    </source>
</evidence>